<dbReference type="AlphaFoldDB" id="A0AAP2CKF6"/>
<dbReference type="Proteomes" id="UP001319104">
    <property type="component" value="Unassembled WGS sequence"/>
</dbReference>
<keyword evidence="3" id="KW-1185">Reference proteome</keyword>
<gene>
    <name evidence="2" type="ORF">KI659_17310</name>
</gene>
<sequence>MNKIISILVTLLLLVSNQSFGQKIKPTLSARVDTTKTEIKEVYNLFESYLNSNPSRAYENPNWNPEEYSTYLKGKDSKLDKAAYFLYMGMEDTTFFKHSNPFVLQIDSLDHNLYQIKTLFSFEEPKKEVIGITTHHARRNEIGRFKLENSIHYITKDWARYEQEFISYVVEPNIEFNPEEALEAVEFCKKTADLLSLDIEPFTYYITSNTNELGKLYNFDYWLFRITGLSNIYLREVYSAHSNTNYPHEFVHILLPLREVGYAPRIVVEGIATWLGGPIHGQTLEEGLVEVKRDLEKFDDVTFEKILNQEIRNEFDSNILYVTGAVLIQQAFELKGRDAVMALYFSDEKTLKETMEEVFEMAFEEIGKMVMKNIMNKPLS</sequence>
<protein>
    <recommendedName>
        <fullName evidence="4">Peptidase MA-like domain-containing protein</fullName>
    </recommendedName>
</protein>
<evidence type="ECO:0008006" key="4">
    <source>
        <dbReference type="Google" id="ProtNLM"/>
    </source>
</evidence>
<keyword evidence="1" id="KW-0732">Signal</keyword>
<evidence type="ECO:0000313" key="2">
    <source>
        <dbReference type="EMBL" id="MBS9525782.1"/>
    </source>
</evidence>
<organism evidence="2 3">
    <name type="scientific">Litoribacter ruber</name>
    <dbReference type="NCBI Taxonomy" id="702568"/>
    <lineage>
        <taxon>Bacteria</taxon>
        <taxon>Pseudomonadati</taxon>
        <taxon>Bacteroidota</taxon>
        <taxon>Cytophagia</taxon>
        <taxon>Cytophagales</taxon>
        <taxon>Cyclobacteriaceae</taxon>
        <taxon>Litoribacter</taxon>
    </lineage>
</organism>
<feature type="signal peptide" evidence="1">
    <location>
        <begin position="1"/>
        <end position="21"/>
    </location>
</feature>
<reference evidence="2 3" key="1">
    <citation type="submission" date="2021-05" db="EMBL/GenBank/DDBJ databases">
        <authorList>
            <person name="Zhang Z.D."/>
            <person name="Osman G."/>
        </authorList>
    </citation>
    <scope>NUCLEOTIDE SEQUENCE [LARGE SCALE GENOMIC DNA]</scope>
    <source>
        <strain evidence="2 3">KCTC 32217</strain>
    </source>
</reference>
<name>A0AAP2CKF6_9BACT</name>
<comment type="caution">
    <text evidence="2">The sequence shown here is derived from an EMBL/GenBank/DDBJ whole genome shotgun (WGS) entry which is preliminary data.</text>
</comment>
<evidence type="ECO:0000256" key="1">
    <source>
        <dbReference type="SAM" id="SignalP"/>
    </source>
</evidence>
<dbReference type="RefSeq" id="WP_213946642.1">
    <property type="nucleotide sequence ID" value="NZ_JAHCMY010000019.1"/>
</dbReference>
<feature type="chain" id="PRO_5042840954" description="Peptidase MA-like domain-containing protein" evidence="1">
    <location>
        <begin position="22"/>
        <end position="380"/>
    </location>
</feature>
<accession>A0AAP2CKF6</accession>
<proteinExistence type="predicted"/>
<evidence type="ECO:0000313" key="3">
    <source>
        <dbReference type="Proteomes" id="UP001319104"/>
    </source>
</evidence>
<dbReference type="EMBL" id="JAHCMY010000019">
    <property type="protein sequence ID" value="MBS9525782.1"/>
    <property type="molecule type" value="Genomic_DNA"/>
</dbReference>